<sequence>MPHHSNANHRVTDSTGSIHSEIELVIDSPTNSPTRNHYHYTMHHKNNANHRVTDSAGSSHPEIDLVIDSPNPNRTTPTKALTIIPFIARFHAGYFRISLSLCSQTLLWKTLRDPPVASPDPAALRRLFRTLLPAAAFTVLWSLSLLTLLTLSSLYALRCLSHFHLVRNEFKHHVGVNYMFAPWISWLLLLQSSPFISPTSTYYLTLWWLFVVPIVALDVKIYGAWFTQGKRGADGVEGKRGVLVLAGDGALPGAVRHAVPEVARGERDNGDAEAGFLLVSRPMLFKKSMKKFSVAWWAYSFPLTVLAIASTEYAQKMKSTIAHVLMLVLSLLSVLVSLVLMVFTGLNTNMLLPIHDPYSS</sequence>
<dbReference type="GO" id="GO:0008308">
    <property type="term" value="F:voltage-gated monoatomic anion channel activity"/>
    <property type="evidence" value="ECO:0007669"/>
    <property type="project" value="InterPro"/>
</dbReference>
<proteinExistence type="inferred from homology"/>
<name>A0AAV6KGR6_9ERIC</name>
<dbReference type="Pfam" id="PF03595">
    <property type="entry name" value="SLAC1"/>
    <property type="match status" value="2"/>
</dbReference>
<evidence type="ECO:0000256" key="1">
    <source>
        <dbReference type="ARBA" id="ARBA00004127"/>
    </source>
</evidence>
<feature type="transmembrane region" description="Helical" evidence="10">
    <location>
        <begin position="292"/>
        <end position="309"/>
    </location>
</feature>
<evidence type="ECO:0000256" key="2">
    <source>
        <dbReference type="ARBA" id="ARBA00004236"/>
    </source>
</evidence>
<dbReference type="PANTHER" id="PTHR31269">
    <property type="entry name" value="S-TYPE ANION CHANNEL SLAH3"/>
    <property type="match status" value="1"/>
</dbReference>
<dbReference type="GO" id="GO:0006873">
    <property type="term" value="P:intracellular monoatomic ion homeostasis"/>
    <property type="evidence" value="ECO:0007669"/>
    <property type="project" value="InterPro"/>
</dbReference>
<evidence type="ECO:0000256" key="4">
    <source>
        <dbReference type="ARBA" id="ARBA00022448"/>
    </source>
</evidence>
<evidence type="ECO:0000256" key="6">
    <source>
        <dbReference type="ARBA" id="ARBA00022692"/>
    </source>
</evidence>
<comment type="caution">
    <text evidence="11">The sequence shown here is derived from an EMBL/GenBank/DDBJ whole genome shotgun (WGS) entry which is preliminary data.</text>
</comment>
<feature type="transmembrane region" description="Helical" evidence="10">
    <location>
        <begin position="178"/>
        <end position="196"/>
    </location>
</feature>
<dbReference type="Gene3D" id="1.50.10.150">
    <property type="entry name" value="Voltage-dependent anion channel"/>
    <property type="match status" value="2"/>
</dbReference>
<keyword evidence="12" id="KW-1185">Reference proteome</keyword>
<evidence type="ECO:0000313" key="11">
    <source>
        <dbReference type="EMBL" id="KAG5551723.1"/>
    </source>
</evidence>
<reference evidence="11" key="1">
    <citation type="submission" date="2020-08" db="EMBL/GenBank/DDBJ databases">
        <title>Plant Genome Project.</title>
        <authorList>
            <person name="Zhang R.-G."/>
        </authorList>
    </citation>
    <scope>NUCLEOTIDE SEQUENCE</scope>
    <source>
        <strain evidence="11">WSP0</strain>
        <tissue evidence="11">Leaf</tissue>
    </source>
</reference>
<dbReference type="EMBL" id="JACTNZ010000004">
    <property type="protein sequence ID" value="KAG5551723.1"/>
    <property type="molecule type" value="Genomic_DNA"/>
</dbReference>
<evidence type="ECO:0000256" key="3">
    <source>
        <dbReference type="ARBA" id="ARBA00007808"/>
    </source>
</evidence>
<keyword evidence="8" id="KW-0406">Ion transport</keyword>
<dbReference type="InterPro" id="IPR004695">
    <property type="entry name" value="SLAC1/Mae1/Ssu1/TehA"/>
</dbReference>
<gene>
    <name evidence="11" type="ORF">RHGRI_009960</name>
</gene>
<evidence type="ECO:0000256" key="10">
    <source>
        <dbReference type="SAM" id="Phobius"/>
    </source>
</evidence>
<dbReference type="Proteomes" id="UP000823749">
    <property type="component" value="Chromosome 4"/>
</dbReference>
<comment type="subcellular location">
    <subcellularLocation>
        <location evidence="2">Cell membrane</location>
    </subcellularLocation>
    <subcellularLocation>
        <location evidence="1">Endomembrane system</location>
        <topology evidence="1">Multi-pass membrane protein</topology>
    </subcellularLocation>
</comment>
<feature type="transmembrane region" description="Helical" evidence="10">
    <location>
        <begin position="202"/>
        <end position="222"/>
    </location>
</feature>
<dbReference type="PANTHER" id="PTHR31269:SF22">
    <property type="entry name" value="OS01G0247700 PROTEIN"/>
    <property type="match status" value="1"/>
</dbReference>
<dbReference type="GO" id="GO:0012505">
    <property type="term" value="C:endomembrane system"/>
    <property type="evidence" value="ECO:0007669"/>
    <property type="project" value="UniProtKB-SubCell"/>
</dbReference>
<dbReference type="AlphaFoldDB" id="A0AAV6KGR6"/>
<organism evidence="11 12">
    <name type="scientific">Rhododendron griersonianum</name>
    <dbReference type="NCBI Taxonomy" id="479676"/>
    <lineage>
        <taxon>Eukaryota</taxon>
        <taxon>Viridiplantae</taxon>
        <taxon>Streptophyta</taxon>
        <taxon>Embryophyta</taxon>
        <taxon>Tracheophyta</taxon>
        <taxon>Spermatophyta</taxon>
        <taxon>Magnoliopsida</taxon>
        <taxon>eudicotyledons</taxon>
        <taxon>Gunneridae</taxon>
        <taxon>Pentapetalae</taxon>
        <taxon>asterids</taxon>
        <taxon>Ericales</taxon>
        <taxon>Ericaceae</taxon>
        <taxon>Ericoideae</taxon>
        <taxon>Rhodoreae</taxon>
        <taxon>Rhododendron</taxon>
    </lineage>
</organism>
<evidence type="ECO:0000256" key="9">
    <source>
        <dbReference type="ARBA" id="ARBA00023136"/>
    </source>
</evidence>
<evidence type="ECO:0000256" key="7">
    <source>
        <dbReference type="ARBA" id="ARBA00022989"/>
    </source>
</evidence>
<dbReference type="InterPro" id="IPR030183">
    <property type="entry name" value="SLAC/SLAH"/>
</dbReference>
<keyword evidence="7 10" id="KW-1133">Transmembrane helix</keyword>
<keyword evidence="9 10" id="KW-0472">Membrane</keyword>
<feature type="transmembrane region" description="Helical" evidence="10">
    <location>
        <begin position="321"/>
        <end position="343"/>
    </location>
</feature>
<dbReference type="GO" id="GO:0005886">
    <property type="term" value="C:plasma membrane"/>
    <property type="evidence" value="ECO:0007669"/>
    <property type="project" value="UniProtKB-SubCell"/>
</dbReference>
<evidence type="ECO:0000313" key="12">
    <source>
        <dbReference type="Proteomes" id="UP000823749"/>
    </source>
</evidence>
<keyword evidence="4" id="KW-0813">Transport</keyword>
<evidence type="ECO:0000256" key="5">
    <source>
        <dbReference type="ARBA" id="ARBA00022475"/>
    </source>
</evidence>
<comment type="similarity">
    <text evidence="3">Belongs to the SLAC1 S-type anion channel family.</text>
</comment>
<feature type="transmembrane region" description="Helical" evidence="10">
    <location>
        <begin position="131"/>
        <end position="157"/>
    </location>
</feature>
<evidence type="ECO:0000256" key="8">
    <source>
        <dbReference type="ARBA" id="ARBA00023065"/>
    </source>
</evidence>
<accession>A0AAV6KGR6</accession>
<dbReference type="InterPro" id="IPR038665">
    <property type="entry name" value="Voltage-dep_anion_channel_sf"/>
</dbReference>
<keyword evidence="6 10" id="KW-0812">Transmembrane</keyword>
<protein>
    <submittedName>
        <fullName evidence="11">Uncharacterized protein</fullName>
    </submittedName>
</protein>
<keyword evidence="5" id="KW-1003">Cell membrane</keyword>